<comment type="cofactor">
    <cofactor evidence="3">
        <name>Mg(2+)</name>
        <dbReference type="ChEBI" id="CHEBI:18420"/>
    </cofactor>
</comment>
<keyword evidence="15" id="KW-0904">Protein phosphatase</keyword>
<keyword evidence="11" id="KW-0418">Kinase</keyword>
<feature type="domain" description="Histidine kinase" evidence="25">
    <location>
        <begin position="149"/>
        <end position="362"/>
    </location>
</feature>
<keyword evidence="9 24" id="KW-0812">Transmembrane</keyword>
<reference evidence="27 28" key="1">
    <citation type="journal article" date="2019" name="Int. J. Syst. Evol. Microbiol.">
        <title>The Global Catalogue of Microorganisms (GCM) 10K type strain sequencing project: providing services to taxonomists for standard genome sequencing and annotation.</title>
        <authorList>
            <consortium name="The Broad Institute Genomics Platform"/>
            <consortium name="The Broad Institute Genome Sequencing Center for Infectious Disease"/>
            <person name="Wu L."/>
            <person name="Ma J."/>
        </authorList>
    </citation>
    <scope>NUCLEOTIDE SEQUENCE [LARGE SCALE GENOMIC DNA]</scope>
    <source>
        <strain evidence="27 28">JCM 14303</strain>
    </source>
</reference>
<dbReference type="InterPro" id="IPR003594">
    <property type="entry name" value="HATPase_dom"/>
</dbReference>
<evidence type="ECO:0000256" key="14">
    <source>
        <dbReference type="ARBA" id="ARBA00022842"/>
    </source>
</evidence>
<evidence type="ECO:0000256" key="21">
    <source>
        <dbReference type="ARBA" id="ARBA00040454"/>
    </source>
</evidence>
<keyword evidence="8" id="KW-0808">Transferase</keyword>
<keyword evidence="14" id="KW-0460">Magnesium</keyword>
<comment type="subcellular location">
    <subcellularLocation>
        <location evidence="4">Cell membrane</location>
        <topology evidence="4">Multi-pass membrane protein</topology>
    </subcellularLocation>
</comment>
<dbReference type="InterPro" id="IPR050980">
    <property type="entry name" value="2C_sensor_his_kinase"/>
</dbReference>
<evidence type="ECO:0000256" key="4">
    <source>
        <dbReference type="ARBA" id="ARBA00004651"/>
    </source>
</evidence>
<dbReference type="EMBL" id="BAAANC010000003">
    <property type="protein sequence ID" value="GAA1543313.1"/>
    <property type="molecule type" value="Genomic_DNA"/>
</dbReference>
<dbReference type="InterPro" id="IPR003661">
    <property type="entry name" value="HisK_dim/P_dom"/>
</dbReference>
<feature type="transmembrane region" description="Helical" evidence="24">
    <location>
        <begin position="575"/>
        <end position="592"/>
    </location>
</feature>
<keyword evidence="16 24" id="KW-1133">Transmembrane helix</keyword>
<evidence type="ECO:0000256" key="2">
    <source>
        <dbReference type="ARBA" id="ARBA00001936"/>
    </source>
</evidence>
<comment type="caution">
    <text evidence="27">The sequence shown here is derived from an EMBL/GenBank/DDBJ whole genome shotgun (WGS) entry which is preliminary data.</text>
</comment>
<keyword evidence="28" id="KW-1185">Reference proteome</keyword>
<sequence>MSENPSKPGDRIPPQLADTASSQPAERAPRSAPLDQMRSVKTKLGLLVAVSTTLASVLAAVGAVGSVPVWLSIPVTVALALAVTQLLAVGMTSPLREMTAAARGMARGDYSVRVTAASSDEVGELGRAFNRMAEDLAAVDRQRRELVANVSHELRTPLAALCAVLENLVDGVAEPDPVALRTALDQAERLSALASDLLDLARVDAGKAKLTTTQVPVQELLDRAVAEARVTGRQVRYDVRVTPAGLTVPADRARLQQLIANLLDNASRHSPVGGEVRISAQQAPDGWRLEVADNGPGIPAADRDRVFERFGTLAETDGGGGTGLGLAIARWVTDLHGGTIHFVDPEPTRTGARVRVDLPNHPRPFAHARREAQPQMTSPDRPNAESDGKAAPGGTPPAESGAPPRTTPAGTPARLDAAGEARPSAASDGRPGAGATSPGSPAVPPSPTPSARPGSEPLAAPGSGSRTATIARPAAAARVPRPPESGMDLMFGKFWTDAQVPGSLRAVLWCLGVGLLAAIVLPFRDLGLGTFVVLLAAGGVVLGFSVNRRSRFTLTCAALCLLLAATVVVRDAEWIAVLCLLAGGAVCMAALVNGRSVPSFVLAGIAWPLAGLRGLPWLGRSARAVGGLRASAAMVRTVVLSALGVLVFGLLFSSADAVFGEWMGAIIPDLELDSFVLRAFITVAVGGVVLAATYLGINPPNVEVDTTATRPVARRYEWLAPVLLVDGVFLVFLAAQATVIFGGHEYLERITGLTYAEYVHQGFGQLTVATALTLLVVWAAARKAPRETPADVAWLRGSLGLLCLLTLVVVASALYRMHVYQQAYGFTELRLLVDVFEGWLGLLVIGVMVSGLIKKTGWLPRAALLSGAGLLLMIAAINPDAWIAQHNVDRYTTTGKVDWYYLRNLSDDAVPVLAKLPDDVRDCALSQYERSTDDWLEWNLGRHRAQSLLDPNADARGVPLSCGSS</sequence>
<keyword evidence="19" id="KW-0843">Virulence</keyword>
<dbReference type="SMART" id="SM00304">
    <property type="entry name" value="HAMP"/>
    <property type="match status" value="1"/>
</dbReference>
<comment type="cofactor">
    <cofactor evidence="2">
        <name>Mn(2+)</name>
        <dbReference type="ChEBI" id="CHEBI:29035"/>
    </cofactor>
</comment>
<dbReference type="SMART" id="SM00388">
    <property type="entry name" value="HisKA"/>
    <property type="match status" value="1"/>
</dbReference>
<evidence type="ECO:0000256" key="20">
    <source>
        <dbReference type="ARBA" id="ARBA00023211"/>
    </source>
</evidence>
<feature type="transmembrane region" description="Helical" evidence="24">
    <location>
        <begin position="633"/>
        <end position="655"/>
    </location>
</feature>
<feature type="transmembrane region" description="Helical" evidence="24">
    <location>
        <begin position="675"/>
        <end position="697"/>
    </location>
</feature>
<dbReference type="Gene3D" id="6.10.340.10">
    <property type="match status" value="1"/>
</dbReference>
<gene>
    <name evidence="27" type="ORF">GCM10009741_53230</name>
</gene>
<dbReference type="SUPFAM" id="SSF55874">
    <property type="entry name" value="ATPase domain of HSP90 chaperone/DNA topoisomerase II/histidine kinase"/>
    <property type="match status" value="1"/>
</dbReference>
<feature type="region of interest" description="Disordered" evidence="23">
    <location>
        <begin position="1"/>
        <end position="35"/>
    </location>
</feature>
<feature type="compositionally biased region" description="Pro residues" evidence="23">
    <location>
        <begin position="441"/>
        <end position="450"/>
    </location>
</feature>
<dbReference type="InterPro" id="IPR036097">
    <property type="entry name" value="HisK_dim/P_sf"/>
</dbReference>
<feature type="transmembrane region" description="Helical" evidence="24">
    <location>
        <begin position="552"/>
        <end position="569"/>
    </location>
</feature>
<organism evidence="27 28">
    <name type="scientific">Kribbella lupini</name>
    <dbReference type="NCBI Taxonomy" id="291602"/>
    <lineage>
        <taxon>Bacteria</taxon>
        <taxon>Bacillati</taxon>
        <taxon>Actinomycetota</taxon>
        <taxon>Actinomycetes</taxon>
        <taxon>Propionibacteriales</taxon>
        <taxon>Kribbellaceae</taxon>
        <taxon>Kribbella</taxon>
    </lineage>
</organism>
<dbReference type="PROSITE" id="PS50885">
    <property type="entry name" value="HAMP"/>
    <property type="match status" value="1"/>
</dbReference>
<dbReference type="InterPro" id="IPR004358">
    <property type="entry name" value="Sig_transdc_His_kin-like_C"/>
</dbReference>
<evidence type="ECO:0000256" key="11">
    <source>
        <dbReference type="ARBA" id="ARBA00022777"/>
    </source>
</evidence>
<keyword evidence="12" id="KW-0378">Hydrolase</keyword>
<keyword evidence="24" id="KW-0472">Membrane</keyword>
<dbReference type="InterPro" id="IPR036890">
    <property type="entry name" value="HATPase_C_sf"/>
</dbReference>
<dbReference type="CDD" id="cd00082">
    <property type="entry name" value="HisKA"/>
    <property type="match status" value="1"/>
</dbReference>
<evidence type="ECO:0000256" key="24">
    <source>
        <dbReference type="SAM" id="Phobius"/>
    </source>
</evidence>
<dbReference type="InterPro" id="IPR005467">
    <property type="entry name" value="His_kinase_dom"/>
</dbReference>
<dbReference type="CDD" id="cd00075">
    <property type="entry name" value="HATPase"/>
    <property type="match status" value="1"/>
</dbReference>
<feature type="domain" description="HAMP" evidence="26">
    <location>
        <begin position="89"/>
        <end position="141"/>
    </location>
</feature>
<dbReference type="RefSeq" id="WP_344178877.1">
    <property type="nucleotide sequence ID" value="NZ_BAAANC010000003.1"/>
</dbReference>
<evidence type="ECO:0000256" key="12">
    <source>
        <dbReference type="ARBA" id="ARBA00022801"/>
    </source>
</evidence>
<keyword evidence="13" id="KW-0067">ATP-binding</keyword>
<feature type="compositionally biased region" description="Low complexity" evidence="23">
    <location>
        <begin position="466"/>
        <end position="479"/>
    </location>
</feature>
<keyword evidence="7" id="KW-0597">Phosphoprotein</keyword>
<dbReference type="Proteomes" id="UP001500363">
    <property type="component" value="Unassembled WGS sequence"/>
</dbReference>
<dbReference type="SUPFAM" id="SSF158472">
    <property type="entry name" value="HAMP domain-like"/>
    <property type="match status" value="1"/>
</dbReference>
<evidence type="ECO:0000256" key="8">
    <source>
        <dbReference type="ARBA" id="ARBA00022679"/>
    </source>
</evidence>
<evidence type="ECO:0000256" key="23">
    <source>
        <dbReference type="SAM" id="MobiDB-lite"/>
    </source>
</evidence>
<keyword evidence="20" id="KW-0464">Manganese</keyword>
<dbReference type="PANTHER" id="PTHR44936:SF9">
    <property type="entry name" value="SENSOR PROTEIN CREC"/>
    <property type="match status" value="1"/>
</dbReference>
<dbReference type="Pfam" id="PF00672">
    <property type="entry name" value="HAMP"/>
    <property type="match status" value="1"/>
</dbReference>
<dbReference type="Pfam" id="PF13687">
    <property type="entry name" value="DUF4153"/>
    <property type="match status" value="1"/>
</dbReference>
<name>A0ABN2BLA4_9ACTN</name>
<dbReference type="PRINTS" id="PR00344">
    <property type="entry name" value="BCTRLSENSOR"/>
</dbReference>
<evidence type="ECO:0000313" key="27">
    <source>
        <dbReference type="EMBL" id="GAA1543313.1"/>
    </source>
</evidence>
<evidence type="ECO:0000256" key="13">
    <source>
        <dbReference type="ARBA" id="ARBA00022840"/>
    </source>
</evidence>
<evidence type="ECO:0000256" key="9">
    <source>
        <dbReference type="ARBA" id="ARBA00022692"/>
    </source>
</evidence>
<evidence type="ECO:0000256" key="17">
    <source>
        <dbReference type="ARBA" id="ARBA00023012"/>
    </source>
</evidence>
<evidence type="ECO:0000259" key="25">
    <source>
        <dbReference type="PROSITE" id="PS50109"/>
    </source>
</evidence>
<feature type="transmembrane region" description="Helical" evidence="24">
    <location>
        <begin position="503"/>
        <end position="521"/>
    </location>
</feature>
<dbReference type="SMART" id="SM00387">
    <property type="entry name" value="HATPase_c"/>
    <property type="match status" value="1"/>
</dbReference>
<feature type="transmembrane region" description="Helical" evidence="24">
    <location>
        <begin position="69"/>
        <end position="89"/>
    </location>
</feature>
<evidence type="ECO:0000256" key="7">
    <source>
        <dbReference type="ARBA" id="ARBA00022553"/>
    </source>
</evidence>
<dbReference type="PANTHER" id="PTHR44936">
    <property type="entry name" value="SENSOR PROTEIN CREC"/>
    <property type="match status" value="1"/>
</dbReference>
<feature type="compositionally biased region" description="Low complexity" evidence="23">
    <location>
        <begin position="429"/>
        <end position="440"/>
    </location>
</feature>
<feature type="transmembrane region" description="Helical" evidence="24">
    <location>
        <begin position="835"/>
        <end position="853"/>
    </location>
</feature>
<feature type="region of interest" description="Disordered" evidence="23">
    <location>
        <begin position="342"/>
        <end position="482"/>
    </location>
</feature>
<dbReference type="Gene3D" id="3.30.565.10">
    <property type="entry name" value="Histidine kinase-like ATPase, C-terminal domain"/>
    <property type="match status" value="1"/>
</dbReference>
<dbReference type="SUPFAM" id="SSF47384">
    <property type="entry name" value="Homodimeric domain of signal transducing histidine kinase"/>
    <property type="match status" value="1"/>
</dbReference>
<keyword evidence="17" id="KW-0902">Two-component regulatory system</keyword>
<comment type="catalytic activity">
    <reaction evidence="1">
        <text>ATP + protein L-histidine = ADP + protein N-phospho-L-histidine.</text>
        <dbReference type="EC" id="2.7.13.3"/>
    </reaction>
</comment>
<feature type="transmembrane region" description="Helical" evidence="24">
    <location>
        <begin position="858"/>
        <end position="877"/>
    </location>
</feature>
<evidence type="ECO:0000256" key="16">
    <source>
        <dbReference type="ARBA" id="ARBA00022989"/>
    </source>
</evidence>
<dbReference type="InterPro" id="IPR003660">
    <property type="entry name" value="HAMP_dom"/>
</dbReference>
<evidence type="ECO:0000256" key="6">
    <source>
        <dbReference type="ARBA" id="ARBA00022475"/>
    </source>
</evidence>
<feature type="transmembrane region" description="Helical" evidence="24">
    <location>
        <begin position="793"/>
        <end position="815"/>
    </location>
</feature>
<evidence type="ECO:0000256" key="5">
    <source>
        <dbReference type="ARBA" id="ARBA00012438"/>
    </source>
</evidence>
<dbReference type="Pfam" id="PF02518">
    <property type="entry name" value="HATPase_c"/>
    <property type="match status" value="1"/>
</dbReference>
<feature type="transmembrane region" description="Helical" evidence="24">
    <location>
        <begin position="527"/>
        <end position="545"/>
    </location>
</feature>
<evidence type="ECO:0000256" key="18">
    <source>
        <dbReference type="ARBA" id="ARBA00023016"/>
    </source>
</evidence>
<dbReference type="EC" id="2.7.13.3" evidence="5"/>
<evidence type="ECO:0000313" key="28">
    <source>
        <dbReference type="Proteomes" id="UP001500363"/>
    </source>
</evidence>
<protein>
    <recommendedName>
        <fullName evidence="21">Signal transduction histidine-protein kinase/phosphatase MprB</fullName>
        <ecNumber evidence="5">2.7.13.3</ecNumber>
    </recommendedName>
    <alternativeName>
        <fullName evidence="22">Mycobacterial persistence regulator B</fullName>
    </alternativeName>
</protein>
<evidence type="ECO:0000256" key="19">
    <source>
        <dbReference type="ARBA" id="ARBA00023026"/>
    </source>
</evidence>
<evidence type="ECO:0000256" key="3">
    <source>
        <dbReference type="ARBA" id="ARBA00001946"/>
    </source>
</evidence>
<keyword evidence="6" id="KW-1003">Cell membrane</keyword>
<keyword evidence="18" id="KW-0346">Stress response</keyword>
<keyword evidence="10" id="KW-0547">Nucleotide-binding</keyword>
<dbReference type="CDD" id="cd06225">
    <property type="entry name" value="HAMP"/>
    <property type="match status" value="1"/>
</dbReference>
<evidence type="ECO:0000256" key="15">
    <source>
        <dbReference type="ARBA" id="ARBA00022912"/>
    </source>
</evidence>
<dbReference type="Pfam" id="PF00512">
    <property type="entry name" value="HisKA"/>
    <property type="match status" value="1"/>
</dbReference>
<evidence type="ECO:0000256" key="10">
    <source>
        <dbReference type="ARBA" id="ARBA00022741"/>
    </source>
</evidence>
<dbReference type="InterPro" id="IPR025291">
    <property type="entry name" value="DUF4153"/>
</dbReference>
<feature type="transmembrane region" description="Helical" evidence="24">
    <location>
        <begin position="762"/>
        <end position="781"/>
    </location>
</feature>
<proteinExistence type="predicted"/>
<feature type="transmembrane region" description="Helical" evidence="24">
    <location>
        <begin position="44"/>
        <end position="63"/>
    </location>
</feature>
<dbReference type="PROSITE" id="PS50109">
    <property type="entry name" value="HIS_KIN"/>
    <property type="match status" value="1"/>
</dbReference>
<evidence type="ECO:0000256" key="22">
    <source>
        <dbReference type="ARBA" id="ARBA00041776"/>
    </source>
</evidence>
<accession>A0ABN2BLA4</accession>
<evidence type="ECO:0000259" key="26">
    <source>
        <dbReference type="PROSITE" id="PS50885"/>
    </source>
</evidence>
<evidence type="ECO:0000256" key="1">
    <source>
        <dbReference type="ARBA" id="ARBA00000085"/>
    </source>
</evidence>
<feature type="transmembrane region" description="Helical" evidence="24">
    <location>
        <begin position="718"/>
        <end position="742"/>
    </location>
</feature>
<feature type="compositionally biased region" description="Low complexity" evidence="23">
    <location>
        <begin position="401"/>
        <end position="414"/>
    </location>
</feature>
<dbReference type="Gene3D" id="1.10.287.130">
    <property type="match status" value="1"/>
</dbReference>